<dbReference type="InterPro" id="IPR050204">
    <property type="entry name" value="AraC_XylS_family_regulators"/>
</dbReference>
<dbReference type="InterPro" id="IPR018060">
    <property type="entry name" value="HTH_AraC"/>
</dbReference>
<keyword evidence="1" id="KW-0805">Transcription regulation</keyword>
<evidence type="ECO:0000259" key="4">
    <source>
        <dbReference type="PROSITE" id="PS01124"/>
    </source>
</evidence>
<protein>
    <submittedName>
        <fullName evidence="5">AraC-like DNA-binding protein</fullName>
    </submittedName>
</protein>
<proteinExistence type="predicted"/>
<dbReference type="InterPro" id="IPR018062">
    <property type="entry name" value="HTH_AraC-typ_CS"/>
</dbReference>
<keyword evidence="3" id="KW-0804">Transcription</keyword>
<evidence type="ECO:0000313" key="5">
    <source>
        <dbReference type="EMBL" id="MEY9458168.1"/>
    </source>
</evidence>
<dbReference type="Proteomes" id="UP001565369">
    <property type="component" value="Unassembled WGS sequence"/>
</dbReference>
<dbReference type="PROSITE" id="PS00041">
    <property type="entry name" value="HTH_ARAC_FAMILY_1"/>
    <property type="match status" value="1"/>
</dbReference>
<dbReference type="PANTHER" id="PTHR46796">
    <property type="entry name" value="HTH-TYPE TRANSCRIPTIONAL ACTIVATOR RHAS-RELATED"/>
    <property type="match status" value="1"/>
</dbReference>
<dbReference type="Gene3D" id="1.10.10.60">
    <property type="entry name" value="Homeodomain-like"/>
    <property type="match status" value="1"/>
</dbReference>
<dbReference type="EMBL" id="JBGBZJ010000003">
    <property type="protein sequence ID" value="MEY9458168.1"/>
    <property type="molecule type" value="Genomic_DNA"/>
</dbReference>
<evidence type="ECO:0000256" key="1">
    <source>
        <dbReference type="ARBA" id="ARBA00023015"/>
    </source>
</evidence>
<dbReference type="SMART" id="SM00342">
    <property type="entry name" value="HTH_ARAC"/>
    <property type="match status" value="1"/>
</dbReference>
<keyword evidence="2" id="KW-0238">DNA-binding</keyword>
<keyword evidence="6" id="KW-1185">Reference proteome</keyword>
<dbReference type="Pfam" id="PF12833">
    <property type="entry name" value="HTH_18"/>
    <property type="match status" value="1"/>
</dbReference>
<dbReference type="InterPro" id="IPR009057">
    <property type="entry name" value="Homeodomain-like_sf"/>
</dbReference>
<comment type="caution">
    <text evidence="5">The sequence shown here is derived from an EMBL/GenBank/DDBJ whole genome shotgun (WGS) entry which is preliminary data.</text>
</comment>
<gene>
    <name evidence="5" type="ORF">ABIG07_007116</name>
</gene>
<name>A0ABV4G2T1_9BRAD</name>
<accession>A0ABV4G2T1</accession>
<reference evidence="5 6" key="1">
    <citation type="submission" date="2024-07" db="EMBL/GenBank/DDBJ databases">
        <title>Genomic Encyclopedia of Type Strains, Phase V (KMG-V): Genome sequencing to study the core and pangenomes of soil and plant-associated prokaryotes.</title>
        <authorList>
            <person name="Whitman W."/>
        </authorList>
    </citation>
    <scope>NUCLEOTIDE SEQUENCE [LARGE SCALE GENOMIC DNA]</scope>
    <source>
        <strain evidence="5 6">USDA 152</strain>
    </source>
</reference>
<dbReference type="PROSITE" id="PS01124">
    <property type="entry name" value="HTH_ARAC_FAMILY_2"/>
    <property type="match status" value="1"/>
</dbReference>
<sequence length="344" mass="37835">MIWLWQIPVESALSRAIALQVRAAVYRWCTDEVEPHDRFDYWREVRSKGLFGVTAELARERRADFFGEFSLRQLGGAGLVELKASQYAVERSTSDIAYAPGDSICVYQQLGSGGWFGGMRGNDFAIAPGSFATSHTDLPYRTAPLGAGGFHLRILKIPVSTIPAQDKRMRELAPRTFGDPTLAPLLGACFAELGEASTDQGDSDATSLVQALAHLALIERGIVRPGSRRGQAALRTARLSRARRLIAGHLQNPDLAPTMVADELGVSVRHLHMLFETAAKSFSQTVTDERLKQSRRLMREAPERLIADIATSCGFESLATYYRVFNAAYGMAPGDFRAQGSDRR</sequence>
<evidence type="ECO:0000256" key="3">
    <source>
        <dbReference type="ARBA" id="ARBA00023163"/>
    </source>
</evidence>
<dbReference type="SUPFAM" id="SSF46689">
    <property type="entry name" value="Homeodomain-like"/>
    <property type="match status" value="1"/>
</dbReference>
<evidence type="ECO:0000256" key="2">
    <source>
        <dbReference type="ARBA" id="ARBA00023125"/>
    </source>
</evidence>
<organism evidence="5 6">
    <name type="scientific">Bradyrhizobium ottawaense</name>
    <dbReference type="NCBI Taxonomy" id="931866"/>
    <lineage>
        <taxon>Bacteria</taxon>
        <taxon>Pseudomonadati</taxon>
        <taxon>Pseudomonadota</taxon>
        <taxon>Alphaproteobacteria</taxon>
        <taxon>Hyphomicrobiales</taxon>
        <taxon>Nitrobacteraceae</taxon>
        <taxon>Bradyrhizobium</taxon>
    </lineage>
</organism>
<evidence type="ECO:0000313" key="6">
    <source>
        <dbReference type="Proteomes" id="UP001565369"/>
    </source>
</evidence>
<feature type="domain" description="HTH araC/xylS-type" evidence="4">
    <location>
        <begin position="240"/>
        <end position="339"/>
    </location>
</feature>
<dbReference type="PANTHER" id="PTHR46796:SF6">
    <property type="entry name" value="ARAC SUBFAMILY"/>
    <property type="match status" value="1"/>
</dbReference>